<accession>A0A1H4P115</accession>
<gene>
    <name evidence="1" type="ORF">SAMN05216178_3104</name>
</gene>
<reference evidence="2" key="1">
    <citation type="submission" date="2016-10" db="EMBL/GenBank/DDBJ databases">
        <authorList>
            <person name="Varghese N."/>
            <person name="Submissions S."/>
        </authorList>
    </citation>
    <scope>NUCLEOTIDE SEQUENCE [LARGE SCALE GENOMIC DNA]</scope>
    <source>
        <strain evidence="2">DSM 9751</strain>
    </source>
</reference>
<evidence type="ECO:0000313" key="1">
    <source>
        <dbReference type="EMBL" id="SEC01181.1"/>
    </source>
</evidence>
<dbReference type="Proteomes" id="UP000198982">
    <property type="component" value="Unassembled WGS sequence"/>
</dbReference>
<organism evidence="1 2">
    <name type="scientific">Pseudomonas saponiphila</name>
    <dbReference type="NCBI Taxonomy" id="556534"/>
    <lineage>
        <taxon>Bacteria</taxon>
        <taxon>Pseudomonadati</taxon>
        <taxon>Pseudomonadota</taxon>
        <taxon>Gammaproteobacteria</taxon>
        <taxon>Pseudomonadales</taxon>
        <taxon>Pseudomonadaceae</taxon>
        <taxon>Pseudomonas</taxon>
    </lineage>
</organism>
<protein>
    <submittedName>
        <fullName evidence="1">TetR/AcrR family transcriptional regulator, mexCD-oprJ operon repressor</fullName>
    </submittedName>
</protein>
<keyword evidence="2" id="KW-1185">Reference proteome</keyword>
<sequence length="201" mass="22666">MQASGKFTQERATPLSPQEERLLRLLTTAIVHHPRASMLELAQLVGVSRATLHRFCGTRDNLLQKLEGRAKEVLTKIIGNARLQQDEFLSALERLISEHLAHRELLAFLVAQYRPDFLDESPNAAPWNFYLHALDVFFLRGQQQGVLRIDITASILTEMFISLVYGMVDAEQRGRAASANTAHILPQIFLYGASSQIRTET</sequence>
<dbReference type="InterPro" id="IPR009057">
    <property type="entry name" value="Homeodomain-like_sf"/>
</dbReference>
<dbReference type="InterPro" id="IPR036271">
    <property type="entry name" value="Tet_transcr_reg_TetR-rel_C_sf"/>
</dbReference>
<dbReference type="RefSeq" id="WP_092314921.1">
    <property type="nucleotide sequence ID" value="NZ_FNTJ01000001.1"/>
</dbReference>
<dbReference type="SUPFAM" id="SSF46689">
    <property type="entry name" value="Homeodomain-like"/>
    <property type="match status" value="1"/>
</dbReference>
<name>A0A1H4P115_9PSED</name>
<dbReference type="EMBL" id="FNTJ01000001">
    <property type="protein sequence ID" value="SEC01181.1"/>
    <property type="molecule type" value="Genomic_DNA"/>
</dbReference>
<dbReference type="SUPFAM" id="SSF48498">
    <property type="entry name" value="Tetracyclin repressor-like, C-terminal domain"/>
    <property type="match status" value="1"/>
</dbReference>
<evidence type="ECO:0000313" key="2">
    <source>
        <dbReference type="Proteomes" id="UP000198982"/>
    </source>
</evidence>
<proteinExistence type="predicted"/>
<dbReference type="Gene3D" id="1.10.357.10">
    <property type="entry name" value="Tetracycline Repressor, domain 2"/>
    <property type="match status" value="1"/>
</dbReference>
<dbReference type="AlphaFoldDB" id="A0A1H4P115"/>